<feature type="transmembrane region" description="Helical" evidence="6">
    <location>
        <begin position="116"/>
        <end position="143"/>
    </location>
</feature>
<keyword evidence="8" id="KW-1185">Reference proteome</keyword>
<comment type="subcellular location">
    <subcellularLocation>
        <location evidence="1">Cell membrane</location>
        <topology evidence="1">Multi-pass membrane protein</topology>
    </subcellularLocation>
</comment>
<evidence type="ECO:0000313" key="8">
    <source>
        <dbReference type="Proteomes" id="UP001162891"/>
    </source>
</evidence>
<evidence type="ECO:0000256" key="3">
    <source>
        <dbReference type="ARBA" id="ARBA00022692"/>
    </source>
</evidence>
<feature type="transmembrane region" description="Helical" evidence="6">
    <location>
        <begin position="28"/>
        <end position="52"/>
    </location>
</feature>
<keyword evidence="2" id="KW-1003">Cell membrane</keyword>
<dbReference type="EMBL" id="AP025591">
    <property type="protein sequence ID" value="BDG02216.1"/>
    <property type="molecule type" value="Genomic_DNA"/>
</dbReference>
<accession>A0ABM7WS03</accession>
<evidence type="ECO:0008006" key="9">
    <source>
        <dbReference type="Google" id="ProtNLM"/>
    </source>
</evidence>
<keyword evidence="3 6" id="KW-0812">Transmembrane</keyword>
<sequence>MSRAALLLALAGLAVATALVVHAGFGTVLAAFATAGLGVVWASLVHVLPMALNARAWQLLVGRGSPGPRRRRSLPFFFWLVWVREAVNGLLPVARIGGELATARLLVRRGVPGPQAAASLVVDMTASLASQLVFTLGGIAALASRAPGGPVVRTSWIALAAAAPIVVALTLLQRAGAFETTARLARAVAGRRLAALVGSGRRIDRATTAVYRRPGRVARCAAWQLAGWAAGGAEIWAFLAFAGHPLTVPDALAVEAIVQALSSAAFVVPGALGVQEGAFVAVGGAVGLPPDAALALALARRARDLLVFAPVLAIWQWREARVVLGGRHPRAGDALS</sequence>
<dbReference type="InterPro" id="IPR022791">
    <property type="entry name" value="L-PG_synthase/AglD"/>
</dbReference>
<evidence type="ECO:0000256" key="5">
    <source>
        <dbReference type="ARBA" id="ARBA00023136"/>
    </source>
</evidence>
<evidence type="ECO:0000256" key="2">
    <source>
        <dbReference type="ARBA" id="ARBA00022475"/>
    </source>
</evidence>
<dbReference type="RefSeq" id="WP_248359646.1">
    <property type="nucleotide sequence ID" value="NZ_AP025591.1"/>
</dbReference>
<feature type="transmembrane region" description="Helical" evidence="6">
    <location>
        <begin position="155"/>
        <end position="172"/>
    </location>
</feature>
<evidence type="ECO:0000256" key="4">
    <source>
        <dbReference type="ARBA" id="ARBA00022989"/>
    </source>
</evidence>
<evidence type="ECO:0000313" key="7">
    <source>
        <dbReference type="EMBL" id="BDG02216.1"/>
    </source>
</evidence>
<name>A0ABM7WS03_9BACT</name>
<protein>
    <recommendedName>
        <fullName evidence="9">TIGR00374 family protein</fullName>
    </recommendedName>
</protein>
<organism evidence="7 8">
    <name type="scientific">Anaeromyxobacter oryzae</name>
    <dbReference type="NCBI Taxonomy" id="2918170"/>
    <lineage>
        <taxon>Bacteria</taxon>
        <taxon>Pseudomonadati</taxon>
        <taxon>Myxococcota</taxon>
        <taxon>Myxococcia</taxon>
        <taxon>Myxococcales</taxon>
        <taxon>Cystobacterineae</taxon>
        <taxon>Anaeromyxobacteraceae</taxon>
        <taxon>Anaeromyxobacter</taxon>
    </lineage>
</organism>
<dbReference type="NCBIfam" id="TIGR03476">
    <property type="entry name" value="HpnL"/>
    <property type="match status" value="1"/>
</dbReference>
<dbReference type="Pfam" id="PF03706">
    <property type="entry name" value="LPG_synthase_TM"/>
    <property type="match status" value="1"/>
</dbReference>
<gene>
    <name evidence="7" type="ORF">AMOR_12120</name>
</gene>
<dbReference type="Proteomes" id="UP001162891">
    <property type="component" value="Chromosome"/>
</dbReference>
<evidence type="ECO:0000256" key="6">
    <source>
        <dbReference type="SAM" id="Phobius"/>
    </source>
</evidence>
<proteinExistence type="predicted"/>
<keyword evidence="4 6" id="KW-1133">Transmembrane helix</keyword>
<keyword evidence="5 6" id="KW-0472">Membrane</keyword>
<evidence type="ECO:0000256" key="1">
    <source>
        <dbReference type="ARBA" id="ARBA00004651"/>
    </source>
</evidence>
<reference evidence="8" key="1">
    <citation type="journal article" date="2022" name="Int. J. Syst. Evol. Microbiol.">
        <title>Anaeromyxobacter oryzae sp. nov., Anaeromyxobacter diazotrophicus sp. nov. and Anaeromyxobacter paludicola sp. nov., isolated from paddy soils.</title>
        <authorList>
            <person name="Itoh H."/>
            <person name="Xu Z."/>
            <person name="Mise K."/>
            <person name="Masuda Y."/>
            <person name="Ushijima N."/>
            <person name="Hayakawa C."/>
            <person name="Shiratori Y."/>
            <person name="Senoo K."/>
        </authorList>
    </citation>
    <scope>NUCLEOTIDE SEQUENCE [LARGE SCALE GENOMIC DNA]</scope>
    <source>
        <strain evidence="8">Red232</strain>
    </source>
</reference>